<evidence type="ECO:0000313" key="3">
    <source>
        <dbReference type="Proteomes" id="UP000035100"/>
    </source>
</evidence>
<protein>
    <submittedName>
        <fullName evidence="2">Hint domain protein</fullName>
    </submittedName>
</protein>
<dbReference type="STRING" id="1123501.Wenmar_03765"/>
<accession>A0A0D0P7T8</accession>
<name>A0A0D0P7T8_9RHOB</name>
<dbReference type="Pfam" id="PF13403">
    <property type="entry name" value="Hint_2"/>
    <property type="match status" value="1"/>
</dbReference>
<sequence length="176" mass="18654">MFPDRATRCAAAAAVTALVPCGLMPDTLIDTAEGWRPASALVRGTEVHTVDGGLRSVAAVRQLAGPGDAIRIPGGSFGADDETWLSPGQMILLDTGAAMGRLNVPVALVRAGHLVGHRGVRRGRAPSDLLFQPVLQEEEVLFASTGLRLFAPGQTTDLEPQSYPVLTHEELREVLR</sequence>
<feature type="domain" description="Hedgehog/Intein (Hint)" evidence="1">
    <location>
        <begin position="22"/>
        <end position="143"/>
    </location>
</feature>
<organism evidence="2 3">
    <name type="scientific">Wenxinia marina DSM 24838</name>
    <dbReference type="NCBI Taxonomy" id="1123501"/>
    <lineage>
        <taxon>Bacteria</taxon>
        <taxon>Pseudomonadati</taxon>
        <taxon>Pseudomonadota</taxon>
        <taxon>Alphaproteobacteria</taxon>
        <taxon>Rhodobacterales</taxon>
        <taxon>Roseobacteraceae</taxon>
        <taxon>Wenxinia</taxon>
    </lineage>
</organism>
<dbReference type="InterPro" id="IPR028992">
    <property type="entry name" value="Hedgehog/Intein_dom"/>
</dbReference>
<reference evidence="2 3" key="1">
    <citation type="submission" date="2013-01" db="EMBL/GenBank/DDBJ databases">
        <authorList>
            <person name="Fiebig A."/>
            <person name="Goeker M."/>
            <person name="Klenk H.-P.P."/>
        </authorList>
    </citation>
    <scope>NUCLEOTIDE SEQUENCE [LARGE SCALE GENOMIC DNA]</scope>
    <source>
        <strain evidence="2 3">DSM 24838</strain>
    </source>
</reference>
<evidence type="ECO:0000259" key="1">
    <source>
        <dbReference type="Pfam" id="PF13403"/>
    </source>
</evidence>
<gene>
    <name evidence="2" type="ORF">Wenmar_03765</name>
</gene>
<dbReference type="eggNOG" id="ENOG502ZAT1">
    <property type="taxonomic scope" value="Bacteria"/>
</dbReference>
<proteinExistence type="predicted"/>
<evidence type="ECO:0000313" key="2">
    <source>
        <dbReference type="EMBL" id="KIQ67636.1"/>
    </source>
</evidence>
<dbReference type="AlphaFoldDB" id="A0A0D0P7T8"/>
<keyword evidence="3" id="KW-1185">Reference proteome</keyword>
<comment type="caution">
    <text evidence="2">The sequence shown here is derived from an EMBL/GenBank/DDBJ whole genome shotgun (WGS) entry which is preliminary data.</text>
</comment>
<dbReference type="Proteomes" id="UP000035100">
    <property type="component" value="Unassembled WGS sequence"/>
</dbReference>
<dbReference type="EMBL" id="AONG01000021">
    <property type="protein sequence ID" value="KIQ67636.1"/>
    <property type="molecule type" value="Genomic_DNA"/>
</dbReference>